<dbReference type="AlphaFoldDB" id="A0A381XQH0"/>
<dbReference type="EMBL" id="UINC01016007">
    <property type="protein sequence ID" value="SVA66985.1"/>
    <property type="molecule type" value="Genomic_DNA"/>
</dbReference>
<protein>
    <submittedName>
        <fullName evidence="1">Uncharacterized protein</fullName>
    </submittedName>
</protein>
<evidence type="ECO:0000313" key="1">
    <source>
        <dbReference type="EMBL" id="SVA66985.1"/>
    </source>
</evidence>
<reference evidence="1" key="1">
    <citation type="submission" date="2018-05" db="EMBL/GenBank/DDBJ databases">
        <authorList>
            <person name="Lanie J.A."/>
            <person name="Ng W.-L."/>
            <person name="Kazmierczak K.M."/>
            <person name="Andrzejewski T.M."/>
            <person name="Davidsen T.M."/>
            <person name="Wayne K.J."/>
            <person name="Tettelin H."/>
            <person name="Glass J.I."/>
            <person name="Rusch D."/>
            <person name="Podicherti R."/>
            <person name="Tsui H.-C.T."/>
            <person name="Winkler M.E."/>
        </authorList>
    </citation>
    <scope>NUCLEOTIDE SEQUENCE</scope>
</reference>
<name>A0A381XQH0_9ZZZZ</name>
<accession>A0A381XQH0</accession>
<sequence>MAHLDGGLIEHWIDFKSGEGKKPLHRLKVNY</sequence>
<gene>
    <name evidence="1" type="ORF">METZ01_LOCUS119839</name>
</gene>
<organism evidence="1">
    <name type="scientific">marine metagenome</name>
    <dbReference type="NCBI Taxonomy" id="408172"/>
    <lineage>
        <taxon>unclassified sequences</taxon>
        <taxon>metagenomes</taxon>
        <taxon>ecological metagenomes</taxon>
    </lineage>
</organism>
<proteinExistence type="predicted"/>